<dbReference type="SUPFAM" id="SSF56655">
    <property type="entry name" value="Carbohydrate phosphatase"/>
    <property type="match status" value="1"/>
</dbReference>
<comment type="caution">
    <text evidence="8">The sequence shown here is derived from an EMBL/GenBank/DDBJ whole genome shotgun (WGS) entry which is preliminary data.</text>
</comment>
<dbReference type="InterPro" id="IPR000760">
    <property type="entry name" value="Inositol_monophosphatase-like"/>
</dbReference>
<dbReference type="AlphaFoldDB" id="A0A839ZAI0"/>
<comment type="catalytic activity">
    <reaction evidence="6">
        <text>adenosine 3',5'-bisphosphate + H2O = AMP + phosphate</text>
        <dbReference type="Rhea" id="RHEA:10040"/>
        <dbReference type="ChEBI" id="CHEBI:15377"/>
        <dbReference type="ChEBI" id="CHEBI:43474"/>
        <dbReference type="ChEBI" id="CHEBI:58343"/>
        <dbReference type="ChEBI" id="CHEBI:456215"/>
        <dbReference type="EC" id="3.1.3.7"/>
    </reaction>
</comment>
<dbReference type="GO" id="GO:0008441">
    <property type="term" value="F:3'(2'),5'-bisphosphate nucleotidase activity"/>
    <property type="evidence" value="ECO:0007669"/>
    <property type="project" value="UniProtKB-UniRule"/>
</dbReference>
<evidence type="ECO:0000313" key="9">
    <source>
        <dbReference type="Proteomes" id="UP000533469"/>
    </source>
</evidence>
<protein>
    <recommendedName>
        <fullName evidence="6">3'(2'),5'-bisphosphate nucleotidase CysQ</fullName>
        <ecNumber evidence="6">3.1.3.7</ecNumber>
    </recommendedName>
    <alternativeName>
        <fullName evidence="6">3'(2'),5-bisphosphonucleoside 3'(2')-phosphohydrolase</fullName>
    </alternativeName>
    <alternativeName>
        <fullName evidence="6">3'-phosphoadenosine 5'-phosphate phosphatase</fullName>
        <shortName evidence="6">PAP phosphatase</shortName>
    </alternativeName>
</protein>
<reference evidence="8 9" key="1">
    <citation type="submission" date="2020-08" db="EMBL/GenBank/DDBJ databases">
        <title>Genomic Encyclopedia of Type Strains, Phase IV (KMG-IV): sequencing the most valuable type-strain genomes for metagenomic binning, comparative biology and taxonomic classification.</title>
        <authorList>
            <person name="Goeker M."/>
        </authorList>
    </citation>
    <scope>NUCLEOTIDE SEQUENCE [LARGE SCALE GENOMIC DNA]</scope>
    <source>
        <strain evidence="8 9">DSM 5895</strain>
    </source>
</reference>
<feature type="binding site" evidence="6">
    <location>
        <position position="83"/>
    </location>
    <ligand>
        <name>Mg(2+)</name>
        <dbReference type="ChEBI" id="CHEBI:18420"/>
        <label>1</label>
    </ligand>
</feature>
<keyword evidence="2 6" id="KW-1003">Cell membrane</keyword>
<accession>A0A839ZAI0</accession>
<dbReference type="Proteomes" id="UP000533469">
    <property type="component" value="Unassembled WGS sequence"/>
</dbReference>
<dbReference type="GO" id="GO:0000287">
    <property type="term" value="F:magnesium ion binding"/>
    <property type="evidence" value="ECO:0007669"/>
    <property type="project" value="UniProtKB-UniRule"/>
</dbReference>
<keyword evidence="5 6" id="KW-0472">Membrane</keyword>
<dbReference type="EMBL" id="JACICD010000004">
    <property type="protein sequence ID" value="MBB3771739.1"/>
    <property type="molecule type" value="Genomic_DNA"/>
</dbReference>
<sequence length="283" mass="29491">MTEVSTPDARTPDAPTPGDLSLLAALAQAALKAGAVILRIRAEGMQARLKTDESPVTAADLAAEELLRDELARLLPGVPVIAEEAVAEGRGETPADVFLLVDPLDGTREFVNASGEFTVNIGLVVDGVPAYGVVYGPAVEKLYAGAALVERRGHAFRARRAAGGPVEAAGWEPIRCRPMPEQGLVAVASRSHLDPDTAALLDTLDVAERISIGSALKFGLVAEGSADLYPRLGTVCEWDVAAGHALLRAAGGSVRRPDGSPLPYGRTASQYRVPAFIAFGAKP</sequence>
<dbReference type="PROSITE" id="PS00630">
    <property type="entry name" value="IMP_2"/>
    <property type="match status" value="1"/>
</dbReference>
<dbReference type="Pfam" id="PF00459">
    <property type="entry name" value="Inositol_P"/>
    <property type="match status" value="1"/>
</dbReference>
<evidence type="ECO:0000256" key="1">
    <source>
        <dbReference type="ARBA" id="ARBA00005289"/>
    </source>
</evidence>
<gene>
    <name evidence="6" type="primary">cysQ</name>
    <name evidence="8" type="ORF">FHS55_002348</name>
</gene>
<keyword evidence="6 7" id="KW-0460">Magnesium</keyword>
<keyword evidence="9" id="KW-1185">Reference proteome</keyword>
<feature type="binding site" evidence="7">
    <location>
        <position position="83"/>
    </location>
    <ligand>
        <name>Mg(2+)</name>
        <dbReference type="ChEBI" id="CHEBI:18420"/>
        <label>1</label>
        <note>catalytic</note>
    </ligand>
</feature>
<keyword evidence="4 6" id="KW-0378">Hydrolase</keyword>
<dbReference type="RefSeq" id="WP_183189918.1">
    <property type="nucleotide sequence ID" value="NZ_JACICD010000004.1"/>
</dbReference>
<dbReference type="HAMAP" id="MF_02095">
    <property type="entry name" value="CysQ"/>
    <property type="match status" value="1"/>
</dbReference>
<feature type="binding site" evidence="6">
    <location>
        <position position="102"/>
    </location>
    <ligand>
        <name>Mg(2+)</name>
        <dbReference type="ChEBI" id="CHEBI:18420"/>
        <label>1</label>
    </ligand>
</feature>
<evidence type="ECO:0000313" key="8">
    <source>
        <dbReference type="EMBL" id="MBB3771739.1"/>
    </source>
</evidence>
<feature type="binding site" evidence="6">
    <location>
        <position position="104"/>
    </location>
    <ligand>
        <name>Mg(2+)</name>
        <dbReference type="ChEBI" id="CHEBI:18420"/>
        <label>1</label>
    </ligand>
</feature>
<dbReference type="GO" id="GO:0005886">
    <property type="term" value="C:plasma membrane"/>
    <property type="evidence" value="ECO:0007669"/>
    <property type="project" value="UniProtKB-SubCell"/>
</dbReference>
<evidence type="ECO:0000256" key="7">
    <source>
        <dbReference type="PIRSR" id="PIRSR600760-2"/>
    </source>
</evidence>
<feature type="binding site" evidence="6">
    <location>
        <begin position="104"/>
        <end position="107"/>
    </location>
    <ligand>
        <name>substrate</name>
    </ligand>
</feature>
<name>A0A839ZAI0_9HYPH</name>
<dbReference type="PANTHER" id="PTHR43028:SF5">
    <property type="entry name" value="3'(2'),5'-BISPHOSPHATE NUCLEOTIDASE 1"/>
    <property type="match status" value="1"/>
</dbReference>
<keyword evidence="3 6" id="KW-0997">Cell inner membrane</keyword>
<feature type="binding site" evidence="6">
    <location>
        <position position="102"/>
    </location>
    <ligand>
        <name>Mg(2+)</name>
        <dbReference type="ChEBI" id="CHEBI:18420"/>
        <label>2</label>
    </ligand>
</feature>
<feature type="binding site" evidence="6">
    <location>
        <position position="239"/>
    </location>
    <ligand>
        <name>substrate</name>
    </ligand>
</feature>
<feature type="binding site" evidence="6">
    <location>
        <position position="105"/>
    </location>
    <ligand>
        <name>Mg(2+)</name>
        <dbReference type="ChEBI" id="CHEBI:18420"/>
        <label>2</label>
    </ligand>
</feature>
<evidence type="ECO:0000256" key="6">
    <source>
        <dbReference type="HAMAP-Rule" id="MF_02095"/>
    </source>
</evidence>
<comment type="similarity">
    <text evidence="1 6">Belongs to the inositol monophosphatase superfamily. CysQ family.</text>
</comment>
<keyword evidence="6 7" id="KW-0479">Metal-binding</keyword>
<dbReference type="InterPro" id="IPR050725">
    <property type="entry name" value="CysQ/Inositol_MonoPase"/>
</dbReference>
<evidence type="ECO:0000256" key="5">
    <source>
        <dbReference type="ARBA" id="ARBA00023136"/>
    </source>
</evidence>
<evidence type="ECO:0000256" key="3">
    <source>
        <dbReference type="ARBA" id="ARBA00022519"/>
    </source>
</evidence>
<feature type="binding site" evidence="6">
    <location>
        <position position="239"/>
    </location>
    <ligand>
        <name>Mg(2+)</name>
        <dbReference type="ChEBI" id="CHEBI:18420"/>
        <label>2</label>
    </ligand>
</feature>
<dbReference type="Gene3D" id="3.40.190.80">
    <property type="match status" value="1"/>
</dbReference>
<dbReference type="InterPro" id="IPR020550">
    <property type="entry name" value="Inositol_monophosphatase_CS"/>
</dbReference>
<dbReference type="InterPro" id="IPR006240">
    <property type="entry name" value="CysQ"/>
</dbReference>
<dbReference type="EC" id="3.1.3.7" evidence="6"/>
<dbReference type="PANTHER" id="PTHR43028">
    <property type="entry name" value="3'(2'),5'-BISPHOSPHATE NUCLEOTIDASE 1"/>
    <property type="match status" value="1"/>
</dbReference>
<evidence type="ECO:0000256" key="4">
    <source>
        <dbReference type="ARBA" id="ARBA00022801"/>
    </source>
</evidence>
<dbReference type="GO" id="GO:0046854">
    <property type="term" value="P:phosphatidylinositol phosphate biosynthetic process"/>
    <property type="evidence" value="ECO:0007669"/>
    <property type="project" value="InterPro"/>
</dbReference>
<proteinExistence type="inferred from homology"/>
<evidence type="ECO:0000256" key="2">
    <source>
        <dbReference type="ARBA" id="ARBA00022475"/>
    </source>
</evidence>
<dbReference type="Gene3D" id="3.30.540.10">
    <property type="entry name" value="Fructose-1,6-Bisphosphatase, subunit A, domain 1"/>
    <property type="match status" value="1"/>
</dbReference>
<dbReference type="GO" id="GO:0000103">
    <property type="term" value="P:sulfate assimilation"/>
    <property type="evidence" value="ECO:0007669"/>
    <property type="project" value="TreeGrafter"/>
</dbReference>
<dbReference type="GO" id="GO:0050427">
    <property type="term" value="P:3'-phosphoadenosine 5'-phosphosulfate metabolic process"/>
    <property type="evidence" value="ECO:0007669"/>
    <property type="project" value="TreeGrafter"/>
</dbReference>
<comment type="subcellular location">
    <subcellularLocation>
        <location evidence="6">Cell inner membrane</location>
        <topology evidence="6">Peripheral membrane protein</topology>
        <orientation evidence="6">Cytoplasmic side</orientation>
    </subcellularLocation>
</comment>
<dbReference type="CDD" id="cd01638">
    <property type="entry name" value="CysQ"/>
    <property type="match status" value="1"/>
</dbReference>
<feature type="binding site" evidence="7">
    <location>
        <position position="239"/>
    </location>
    <ligand>
        <name>Mg(2+)</name>
        <dbReference type="ChEBI" id="CHEBI:18420"/>
        <label>1</label>
        <note>catalytic</note>
    </ligand>
</feature>
<dbReference type="NCBIfam" id="TIGR01331">
    <property type="entry name" value="bisphos_cysQ"/>
    <property type="match status" value="1"/>
</dbReference>
<feature type="binding site" evidence="7">
    <location>
        <position position="105"/>
    </location>
    <ligand>
        <name>Mg(2+)</name>
        <dbReference type="ChEBI" id="CHEBI:18420"/>
        <label>1</label>
        <note>catalytic</note>
    </ligand>
</feature>
<comment type="function">
    <text evidence="6">Converts adenosine-3',5'-bisphosphate (PAP) to AMP.</text>
</comment>
<dbReference type="PRINTS" id="PR00377">
    <property type="entry name" value="IMPHPHTASES"/>
</dbReference>
<feature type="binding site" evidence="6">
    <location>
        <position position="83"/>
    </location>
    <ligand>
        <name>substrate</name>
    </ligand>
</feature>
<feature type="binding site" evidence="7">
    <location>
        <position position="104"/>
    </location>
    <ligand>
        <name>Mg(2+)</name>
        <dbReference type="ChEBI" id="CHEBI:18420"/>
        <label>1</label>
        <note>catalytic</note>
    </ligand>
</feature>
<feature type="binding site" evidence="7">
    <location>
        <position position="102"/>
    </location>
    <ligand>
        <name>Mg(2+)</name>
        <dbReference type="ChEBI" id="CHEBI:18420"/>
        <label>1</label>
        <note>catalytic</note>
    </ligand>
</feature>
<comment type="cofactor">
    <cofactor evidence="6 7">
        <name>Mg(2+)</name>
        <dbReference type="ChEBI" id="CHEBI:18420"/>
    </cofactor>
</comment>
<organism evidence="8 9">
    <name type="scientific">Ancylobacter tetraedralis</name>
    <dbReference type="NCBI Taxonomy" id="217068"/>
    <lineage>
        <taxon>Bacteria</taxon>
        <taxon>Pseudomonadati</taxon>
        <taxon>Pseudomonadota</taxon>
        <taxon>Alphaproteobacteria</taxon>
        <taxon>Hyphomicrobiales</taxon>
        <taxon>Xanthobacteraceae</taxon>
        <taxon>Ancylobacter</taxon>
    </lineage>
</organism>